<keyword evidence="2" id="KW-0540">Nuclease</keyword>
<evidence type="ECO:0000313" key="3">
    <source>
        <dbReference type="Proteomes" id="UP001215827"/>
    </source>
</evidence>
<name>A0ABY8G1W2_9SPHN</name>
<sequence length="232" mass="25690">MQLTFASYNIHKAVGLDRRRDPERIIAVLRELDADVIALQEADRRVGQRASVIPRALLDDTSWTAVPVAKRRRSLGWHGNALLVRRSMTCLAAGALELPTLEPRGAAMAELSLNGARMRVIGMHLDLSGFRRRDQIRAILHRLERENGDLPTVMMGDFNQWGIRTGAMDEFDGGWQMLAPGASYPARRPIARLDRIIASPDCRVVAGGVHHSSLAAQASDHLPVWATLKVPK</sequence>
<accession>A0ABY8G1W2</accession>
<gene>
    <name evidence="2" type="ORF">P7228_07055</name>
</gene>
<dbReference type="Pfam" id="PF03372">
    <property type="entry name" value="Exo_endo_phos"/>
    <property type="match status" value="1"/>
</dbReference>
<evidence type="ECO:0000259" key="1">
    <source>
        <dbReference type="Pfam" id="PF03372"/>
    </source>
</evidence>
<dbReference type="EMBL" id="CP121106">
    <property type="protein sequence ID" value="WFL78814.1"/>
    <property type="molecule type" value="Genomic_DNA"/>
</dbReference>
<dbReference type="InterPro" id="IPR051916">
    <property type="entry name" value="GPI-anchor_lipid_remodeler"/>
</dbReference>
<keyword evidence="3" id="KW-1185">Reference proteome</keyword>
<organism evidence="2 3">
    <name type="scientific">Altererythrobacter arenosus</name>
    <dbReference type="NCBI Taxonomy" id="3032592"/>
    <lineage>
        <taxon>Bacteria</taxon>
        <taxon>Pseudomonadati</taxon>
        <taxon>Pseudomonadota</taxon>
        <taxon>Alphaproteobacteria</taxon>
        <taxon>Sphingomonadales</taxon>
        <taxon>Erythrobacteraceae</taxon>
        <taxon>Altererythrobacter</taxon>
    </lineage>
</organism>
<keyword evidence="2" id="KW-0378">Hydrolase</keyword>
<evidence type="ECO:0000313" key="2">
    <source>
        <dbReference type="EMBL" id="WFL78814.1"/>
    </source>
</evidence>
<dbReference type="GO" id="GO:0004519">
    <property type="term" value="F:endonuclease activity"/>
    <property type="evidence" value="ECO:0007669"/>
    <property type="project" value="UniProtKB-KW"/>
</dbReference>
<dbReference type="PANTHER" id="PTHR14859:SF15">
    <property type="entry name" value="ENDONUCLEASE_EXONUCLEASE_PHOSPHATASE DOMAIN-CONTAINING PROTEIN"/>
    <property type="match status" value="1"/>
</dbReference>
<dbReference type="SUPFAM" id="SSF56219">
    <property type="entry name" value="DNase I-like"/>
    <property type="match status" value="1"/>
</dbReference>
<dbReference type="Proteomes" id="UP001215827">
    <property type="component" value="Chromosome"/>
</dbReference>
<feature type="domain" description="Endonuclease/exonuclease/phosphatase" evidence="1">
    <location>
        <begin position="6"/>
        <end position="221"/>
    </location>
</feature>
<dbReference type="Gene3D" id="3.60.10.10">
    <property type="entry name" value="Endonuclease/exonuclease/phosphatase"/>
    <property type="match status" value="1"/>
</dbReference>
<reference evidence="2 3" key="1">
    <citation type="submission" date="2023-03" db="EMBL/GenBank/DDBJ databases">
        <title>Altererythrobacter sp. CAU 1644 isolated from sand.</title>
        <authorList>
            <person name="Kim W."/>
        </authorList>
    </citation>
    <scope>NUCLEOTIDE SEQUENCE [LARGE SCALE GENOMIC DNA]</scope>
    <source>
        <strain evidence="2 3">CAU 1644</strain>
    </source>
</reference>
<dbReference type="InterPro" id="IPR036691">
    <property type="entry name" value="Endo/exonu/phosph_ase_sf"/>
</dbReference>
<keyword evidence="2" id="KW-0255">Endonuclease</keyword>
<dbReference type="PANTHER" id="PTHR14859">
    <property type="entry name" value="CALCOFLUOR WHITE HYPERSENSITIVE PROTEIN PRECURSOR"/>
    <property type="match status" value="1"/>
</dbReference>
<proteinExistence type="predicted"/>
<protein>
    <submittedName>
        <fullName evidence="2">Endonuclease/exonuclease/phosphatase family protein</fullName>
    </submittedName>
</protein>
<dbReference type="InterPro" id="IPR005135">
    <property type="entry name" value="Endo/exonuclease/phosphatase"/>
</dbReference>
<dbReference type="RefSeq" id="WP_278017503.1">
    <property type="nucleotide sequence ID" value="NZ_CP121106.1"/>
</dbReference>